<evidence type="ECO:0000313" key="4">
    <source>
        <dbReference type="EMBL" id="CAG9282033.1"/>
    </source>
</evidence>
<keyword evidence="2" id="KW-0067">ATP-binding</keyword>
<dbReference type="InterPro" id="IPR015854">
    <property type="entry name" value="ABC_transpr_LolD-like"/>
</dbReference>
<dbReference type="GO" id="GO:0005886">
    <property type="term" value="C:plasma membrane"/>
    <property type="evidence" value="ECO:0007669"/>
    <property type="project" value="TreeGrafter"/>
</dbReference>
<name>A0A8J9T1J8_PHATR</name>
<dbReference type="SUPFAM" id="SSF52540">
    <property type="entry name" value="P-loop containing nucleoside triphosphate hydrolases"/>
    <property type="match status" value="1"/>
</dbReference>
<dbReference type="AlphaFoldDB" id="A0A8J9T1J8"/>
<evidence type="ECO:0000256" key="1">
    <source>
        <dbReference type="ARBA" id="ARBA00022741"/>
    </source>
</evidence>
<feature type="non-terminal residue" evidence="4">
    <location>
        <position position="180"/>
    </location>
</feature>
<reference evidence="4" key="1">
    <citation type="submission" date="2022-02" db="EMBL/GenBank/DDBJ databases">
        <authorList>
            <person name="Giguere J D."/>
        </authorList>
    </citation>
    <scope>NUCLEOTIDE SEQUENCE</scope>
    <source>
        <strain evidence="4">CCAP 1055/1</strain>
    </source>
</reference>
<dbReference type="GO" id="GO:0005524">
    <property type="term" value="F:ATP binding"/>
    <property type="evidence" value="ECO:0007669"/>
    <property type="project" value="UniProtKB-KW"/>
</dbReference>
<evidence type="ECO:0000256" key="2">
    <source>
        <dbReference type="ARBA" id="ARBA00022840"/>
    </source>
</evidence>
<dbReference type="InterPro" id="IPR003439">
    <property type="entry name" value="ABC_transporter-like_ATP-bd"/>
</dbReference>
<dbReference type="InterPro" id="IPR027417">
    <property type="entry name" value="P-loop_NTPase"/>
</dbReference>
<sequence length="180" mass="19565">ILFELHPGDCVWLQGPSGVGKTTLAMSVADLVSVNVHCKLHMNVELSWRDGIPVAEHCGVLFQTTTLLDDLSVAGNLVVALHRESFPSPQARDVRIKNLLESVGLDYAKDAAKKPSELSGGMGRRASLALQLAQRKRVIVLDEPFAGLDYDVAVSVAKELLRLRQTHGTALLLISHEPEL</sequence>
<keyword evidence="1" id="KW-0547">Nucleotide-binding</keyword>
<dbReference type="Gene3D" id="3.40.50.300">
    <property type="entry name" value="P-loop containing nucleotide triphosphate hydrolases"/>
    <property type="match status" value="1"/>
</dbReference>
<accession>A0A8J9T1J8</accession>
<protein>
    <recommendedName>
        <fullName evidence="3">AAA+ ATPase domain-containing protein</fullName>
    </recommendedName>
</protein>
<dbReference type="PANTHER" id="PTHR24220">
    <property type="entry name" value="IMPORT ATP-BINDING PROTEIN"/>
    <property type="match status" value="1"/>
</dbReference>
<feature type="domain" description="AAA+ ATPase" evidence="3">
    <location>
        <begin position="7"/>
        <end position="180"/>
    </location>
</feature>
<dbReference type="GO" id="GO:0016887">
    <property type="term" value="F:ATP hydrolysis activity"/>
    <property type="evidence" value="ECO:0007669"/>
    <property type="project" value="InterPro"/>
</dbReference>
<dbReference type="InterPro" id="IPR003593">
    <property type="entry name" value="AAA+_ATPase"/>
</dbReference>
<evidence type="ECO:0000259" key="3">
    <source>
        <dbReference type="SMART" id="SM00382"/>
    </source>
</evidence>
<dbReference type="EMBL" id="OU594957">
    <property type="protein sequence ID" value="CAG9282033.1"/>
    <property type="molecule type" value="Genomic_DNA"/>
</dbReference>
<organism evidence="4">
    <name type="scientific">Phaeodactylum tricornutum</name>
    <name type="common">Diatom</name>
    <dbReference type="NCBI Taxonomy" id="2850"/>
    <lineage>
        <taxon>Eukaryota</taxon>
        <taxon>Sar</taxon>
        <taxon>Stramenopiles</taxon>
        <taxon>Ochrophyta</taxon>
        <taxon>Bacillariophyta</taxon>
        <taxon>Bacillariophyceae</taxon>
        <taxon>Bacillariophycidae</taxon>
        <taxon>Naviculales</taxon>
        <taxon>Phaeodactylaceae</taxon>
        <taxon>Phaeodactylum</taxon>
    </lineage>
</organism>
<feature type="non-terminal residue" evidence="4">
    <location>
        <position position="1"/>
    </location>
</feature>
<dbReference type="GO" id="GO:0022857">
    <property type="term" value="F:transmembrane transporter activity"/>
    <property type="evidence" value="ECO:0007669"/>
    <property type="project" value="TreeGrafter"/>
</dbReference>
<proteinExistence type="predicted"/>
<dbReference type="SMART" id="SM00382">
    <property type="entry name" value="AAA"/>
    <property type="match status" value="1"/>
</dbReference>
<dbReference type="Pfam" id="PF00005">
    <property type="entry name" value="ABC_tran"/>
    <property type="match status" value="1"/>
</dbReference>
<gene>
    <name evidence="4" type="ORF">PTTT1_LOCUS18335</name>
</gene>
<dbReference type="Proteomes" id="UP000836788">
    <property type="component" value="Chromosome 16"/>
</dbReference>